<proteinExistence type="predicted"/>
<evidence type="ECO:0000259" key="1">
    <source>
        <dbReference type="PROSITE" id="PS51186"/>
    </source>
</evidence>
<feature type="domain" description="N-acetyltransferase" evidence="1">
    <location>
        <begin position="14"/>
        <end position="174"/>
    </location>
</feature>
<reference evidence="2" key="2">
    <citation type="submission" date="2020-09" db="EMBL/GenBank/DDBJ databases">
        <authorList>
            <person name="Sun Q."/>
            <person name="Zhou Y."/>
        </authorList>
    </citation>
    <scope>NUCLEOTIDE SEQUENCE</scope>
    <source>
        <strain evidence="2">CGMCC 1.15388</strain>
    </source>
</reference>
<dbReference type="GO" id="GO:0016747">
    <property type="term" value="F:acyltransferase activity, transferring groups other than amino-acyl groups"/>
    <property type="evidence" value="ECO:0007669"/>
    <property type="project" value="InterPro"/>
</dbReference>
<accession>A0A917AKH3</accession>
<protein>
    <recommendedName>
        <fullName evidence="1">N-acetyltransferase domain-containing protein</fullName>
    </recommendedName>
</protein>
<dbReference type="InterPro" id="IPR051531">
    <property type="entry name" value="N-acetyltransferase"/>
</dbReference>
<dbReference type="PROSITE" id="PS51186">
    <property type="entry name" value="GNAT"/>
    <property type="match status" value="2"/>
</dbReference>
<evidence type="ECO:0000313" key="2">
    <source>
        <dbReference type="EMBL" id="GGE57515.1"/>
    </source>
</evidence>
<dbReference type="Gene3D" id="3.40.630.30">
    <property type="match status" value="2"/>
</dbReference>
<dbReference type="InterPro" id="IPR000182">
    <property type="entry name" value="GNAT_dom"/>
</dbReference>
<comment type="caution">
    <text evidence="2">The sequence shown here is derived from an EMBL/GenBank/DDBJ whole genome shotgun (WGS) entry which is preliminary data.</text>
</comment>
<dbReference type="RefSeq" id="WP_188681961.1">
    <property type="nucleotide sequence ID" value="NZ_BMIS01000001.1"/>
</dbReference>
<reference evidence="2" key="1">
    <citation type="journal article" date="2014" name="Int. J. Syst. Evol. Microbiol.">
        <title>Complete genome sequence of Corynebacterium casei LMG S-19264T (=DSM 44701T), isolated from a smear-ripened cheese.</title>
        <authorList>
            <consortium name="US DOE Joint Genome Institute (JGI-PGF)"/>
            <person name="Walter F."/>
            <person name="Albersmeier A."/>
            <person name="Kalinowski J."/>
            <person name="Ruckert C."/>
        </authorList>
    </citation>
    <scope>NUCLEOTIDE SEQUENCE</scope>
    <source>
        <strain evidence="2">CGMCC 1.15388</strain>
    </source>
</reference>
<dbReference type="InterPro" id="IPR016181">
    <property type="entry name" value="Acyl_CoA_acyltransferase"/>
</dbReference>
<keyword evidence="3" id="KW-1185">Reference proteome</keyword>
<name>A0A917AKH3_9MICC</name>
<dbReference type="SUPFAM" id="SSF55729">
    <property type="entry name" value="Acyl-CoA N-acyltransferases (Nat)"/>
    <property type="match status" value="2"/>
</dbReference>
<feature type="domain" description="N-acetyltransferase" evidence="1">
    <location>
        <begin position="189"/>
        <end position="348"/>
    </location>
</feature>
<dbReference type="PANTHER" id="PTHR43792">
    <property type="entry name" value="GNAT FAMILY, PUTATIVE (AFU_ORTHOLOGUE AFUA_3G00765)-RELATED-RELATED"/>
    <property type="match status" value="1"/>
</dbReference>
<dbReference type="Proteomes" id="UP000633136">
    <property type="component" value="Unassembled WGS sequence"/>
</dbReference>
<dbReference type="PANTHER" id="PTHR43792:SF1">
    <property type="entry name" value="N-ACETYLTRANSFERASE DOMAIN-CONTAINING PROTEIN"/>
    <property type="match status" value="1"/>
</dbReference>
<sequence length="362" mass="39717">MLNAELLPLRDDRAVLRPMRAEDADAYAAGTTDPAVHLYAHLPEPEYTPASVTELIRGTLKEGLHRGDLAALTIAEPATDAFAGSLVLFGVSDDSVEVGFWIHPDHRGKGLSAAALQLGSAFAGRSGITRLTARTVPENQASQRILERAGFTQGECGRGMAPSGEEADLLHYFSSIEPISLLPVETERLRLRLHQHGDADALHRIYEQEEVARYLLEEPWSRSEAERRISQRIGQTGLHHGSEALSLVIEQDGALIGDVLLWLTDTEHRIAEIGWVMNPAYGGQGLATEAVQAVLELGFEHYGLHRVAAQMDARNTASVRLSERVGLQREAHLRQDWWSKGEWTDTLIYGSLSADCESDVAP</sequence>
<dbReference type="CDD" id="cd04301">
    <property type="entry name" value="NAT_SF"/>
    <property type="match status" value="1"/>
</dbReference>
<gene>
    <name evidence="2" type="ORF">GCM10011401_00260</name>
</gene>
<dbReference type="EMBL" id="BMIS01000001">
    <property type="protein sequence ID" value="GGE57515.1"/>
    <property type="molecule type" value="Genomic_DNA"/>
</dbReference>
<organism evidence="2 3">
    <name type="scientific">Nesterenkonia cremea</name>
    <dbReference type="NCBI Taxonomy" id="1882340"/>
    <lineage>
        <taxon>Bacteria</taxon>
        <taxon>Bacillati</taxon>
        <taxon>Actinomycetota</taxon>
        <taxon>Actinomycetes</taxon>
        <taxon>Micrococcales</taxon>
        <taxon>Micrococcaceae</taxon>
        <taxon>Nesterenkonia</taxon>
    </lineage>
</organism>
<dbReference type="Pfam" id="PF13302">
    <property type="entry name" value="Acetyltransf_3"/>
    <property type="match status" value="2"/>
</dbReference>
<evidence type="ECO:0000313" key="3">
    <source>
        <dbReference type="Proteomes" id="UP000633136"/>
    </source>
</evidence>
<dbReference type="AlphaFoldDB" id="A0A917AKH3"/>